<sequence length="51" mass="6441">MNQRKQEKIKCRIEIHFMLRQFIQNLHQERKTNWLLLIVNQVTDTIRIHRK</sequence>
<organism evidence="1">
    <name type="scientific">Arundo donax</name>
    <name type="common">Giant reed</name>
    <name type="synonym">Donax arundinaceus</name>
    <dbReference type="NCBI Taxonomy" id="35708"/>
    <lineage>
        <taxon>Eukaryota</taxon>
        <taxon>Viridiplantae</taxon>
        <taxon>Streptophyta</taxon>
        <taxon>Embryophyta</taxon>
        <taxon>Tracheophyta</taxon>
        <taxon>Spermatophyta</taxon>
        <taxon>Magnoliopsida</taxon>
        <taxon>Liliopsida</taxon>
        <taxon>Poales</taxon>
        <taxon>Poaceae</taxon>
        <taxon>PACMAD clade</taxon>
        <taxon>Arundinoideae</taxon>
        <taxon>Arundineae</taxon>
        <taxon>Arundo</taxon>
    </lineage>
</organism>
<protein>
    <submittedName>
        <fullName evidence="1">Uncharacterized protein</fullName>
    </submittedName>
</protein>
<reference evidence="1" key="1">
    <citation type="submission" date="2014-09" db="EMBL/GenBank/DDBJ databases">
        <authorList>
            <person name="Magalhaes I.L.F."/>
            <person name="Oliveira U."/>
            <person name="Santos F.R."/>
            <person name="Vidigal T.H.D.A."/>
            <person name="Brescovit A.D."/>
            <person name="Santos A.J."/>
        </authorList>
    </citation>
    <scope>NUCLEOTIDE SEQUENCE</scope>
    <source>
        <tissue evidence="1">Shoot tissue taken approximately 20 cm above the soil surface</tissue>
    </source>
</reference>
<evidence type="ECO:0000313" key="1">
    <source>
        <dbReference type="EMBL" id="JAE08881.1"/>
    </source>
</evidence>
<dbReference type="EMBL" id="GBRH01189015">
    <property type="protein sequence ID" value="JAE08881.1"/>
    <property type="molecule type" value="Transcribed_RNA"/>
</dbReference>
<accession>A0A0A9FFG9</accession>
<reference evidence="1" key="2">
    <citation type="journal article" date="2015" name="Data Brief">
        <title>Shoot transcriptome of the giant reed, Arundo donax.</title>
        <authorList>
            <person name="Barrero R.A."/>
            <person name="Guerrero F.D."/>
            <person name="Moolhuijzen P."/>
            <person name="Goolsby J.A."/>
            <person name="Tidwell J."/>
            <person name="Bellgard S.E."/>
            <person name="Bellgard M.I."/>
        </authorList>
    </citation>
    <scope>NUCLEOTIDE SEQUENCE</scope>
    <source>
        <tissue evidence="1">Shoot tissue taken approximately 20 cm above the soil surface</tissue>
    </source>
</reference>
<name>A0A0A9FFG9_ARUDO</name>
<dbReference type="AlphaFoldDB" id="A0A0A9FFG9"/>
<proteinExistence type="predicted"/>